<evidence type="ECO:0000313" key="4">
    <source>
        <dbReference type="Proteomes" id="UP001446871"/>
    </source>
</evidence>
<feature type="region of interest" description="Disordered" evidence="2">
    <location>
        <begin position="1"/>
        <end position="58"/>
    </location>
</feature>
<organism evidence="3 4">
    <name type="scientific">Apiospora saccharicola</name>
    <dbReference type="NCBI Taxonomy" id="335842"/>
    <lineage>
        <taxon>Eukaryota</taxon>
        <taxon>Fungi</taxon>
        <taxon>Dikarya</taxon>
        <taxon>Ascomycota</taxon>
        <taxon>Pezizomycotina</taxon>
        <taxon>Sordariomycetes</taxon>
        <taxon>Xylariomycetidae</taxon>
        <taxon>Amphisphaeriales</taxon>
        <taxon>Apiosporaceae</taxon>
        <taxon>Apiospora</taxon>
    </lineage>
</organism>
<keyword evidence="1" id="KW-0175">Coiled coil</keyword>
<evidence type="ECO:0000256" key="2">
    <source>
        <dbReference type="SAM" id="MobiDB-lite"/>
    </source>
</evidence>
<evidence type="ECO:0008006" key="5">
    <source>
        <dbReference type="Google" id="ProtNLM"/>
    </source>
</evidence>
<feature type="coiled-coil region" evidence="1">
    <location>
        <begin position="97"/>
        <end position="124"/>
    </location>
</feature>
<accession>A0ABR1UML0</accession>
<evidence type="ECO:0000313" key="3">
    <source>
        <dbReference type="EMBL" id="KAK8059301.1"/>
    </source>
</evidence>
<keyword evidence="4" id="KW-1185">Reference proteome</keyword>
<gene>
    <name evidence="3" type="ORF">PG996_009231</name>
</gene>
<proteinExistence type="predicted"/>
<sequence length="142" mass="15329">MPSSNEPAAATDAHEDYTSDGDEFFSDDSDAEMIIAADGEHPDSVATESAGATSEDEDTDVTSLAEAQLEFKDGIGRLLQGYNAKNQLYPLQLDIDVTKAQQDIEDMRKNVDRLKANLITAKVNYDTDKSTIASLPANNVAN</sequence>
<evidence type="ECO:0000256" key="1">
    <source>
        <dbReference type="SAM" id="Coils"/>
    </source>
</evidence>
<feature type="compositionally biased region" description="Acidic residues" evidence="2">
    <location>
        <begin position="18"/>
        <end position="31"/>
    </location>
</feature>
<dbReference type="Proteomes" id="UP001446871">
    <property type="component" value="Unassembled WGS sequence"/>
</dbReference>
<reference evidence="3 4" key="1">
    <citation type="submission" date="2023-01" db="EMBL/GenBank/DDBJ databases">
        <title>Analysis of 21 Apiospora genomes using comparative genomics revels a genus with tremendous synthesis potential of carbohydrate active enzymes and secondary metabolites.</title>
        <authorList>
            <person name="Sorensen T."/>
        </authorList>
    </citation>
    <scope>NUCLEOTIDE SEQUENCE [LARGE SCALE GENOMIC DNA]</scope>
    <source>
        <strain evidence="3 4">CBS 83171</strain>
    </source>
</reference>
<comment type="caution">
    <text evidence="3">The sequence shown here is derived from an EMBL/GenBank/DDBJ whole genome shotgun (WGS) entry which is preliminary data.</text>
</comment>
<name>A0ABR1UML0_9PEZI</name>
<protein>
    <recommendedName>
        <fullName evidence="5">Biogenesis of lysosome-related organelles complex 1 subunit KXD1</fullName>
    </recommendedName>
</protein>
<dbReference type="EMBL" id="JAQQWM010000006">
    <property type="protein sequence ID" value="KAK8059301.1"/>
    <property type="molecule type" value="Genomic_DNA"/>
</dbReference>